<comment type="caution">
    <text evidence="2">The sequence shown here is derived from an EMBL/GenBank/DDBJ whole genome shotgun (WGS) entry which is preliminary data.</text>
</comment>
<dbReference type="EMBL" id="BEZZ01177182">
    <property type="protein sequence ID" value="GCC46037.1"/>
    <property type="molecule type" value="Genomic_DNA"/>
</dbReference>
<keyword evidence="3" id="KW-1185">Reference proteome</keyword>
<organism evidence="2 3">
    <name type="scientific">Chiloscyllium punctatum</name>
    <name type="common">Brownbanded bambooshark</name>
    <name type="synonym">Hemiscyllium punctatum</name>
    <dbReference type="NCBI Taxonomy" id="137246"/>
    <lineage>
        <taxon>Eukaryota</taxon>
        <taxon>Metazoa</taxon>
        <taxon>Chordata</taxon>
        <taxon>Craniata</taxon>
        <taxon>Vertebrata</taxon>
        <taxon>Chondrichthyes</taxon>
        <taxon>Elasmobranchii</taxon>
        <taxon>Galeomorphii</taxon>
        <taxon>Galeoidea</taxon>
        <taxon>Orectolobiformes</taxon>
        <taxon>Hemiscylliidae</taxon>
        <taxon>Chiloscyllium</taxon>
    </lineage>
</organism>
<evidence type="ECO:0000313" key="3">
    <source>
        <dbReference type="Proteomes" id="UP000287033"/>
    </source>
</evidence>
<protein>
    <submittedName>
        <fullName evidence="2">Uncharacterized protein</fullName>
    </submittedName>
</protein>
<evidence type="ECO:0000313" key="2">
    <source>
        <dbReference type="EMBL" id="GCC46037.1"/>
    </source>
</evidence>
<reference evidence="2 3" key="1">
    <citation type="journal article" date="2018" name="Nat. Ecol. Evol.">
        <title>Shark genomes provide insights into elasmobranch evolution and the origin of vertebrates.</title>
        <authorList>
            <person name="Hara Y"/>
            <person name="Yamaguchi K"/>
            <person name="Onimaru K"/>
            <person name="Kadota M"/>
            <person name="Koyanagi M"/>
            <person name="Keeley SD"/>
            <person name="Tatsumi K"/>
            <person name="Tanaka K"/>
            <person name="Motone F"/>
            <person name="Kageyama Y"/>
            <person name="Nozu R"/>
            <person name="Adachi N"/>
            <person name="Nishimura O"/>
            <person name="Nakagawa R"/>
            <person name="Tanegashima C"/>
            <person name="Kiyatake I"/>
            <person name="Matsumoto R"/>
            <person name="Murakumo K"/>
            <person name="Nishida K"/>
            <person name="Terakita A"/>
            <person name="Kuratani S"/>
            <person name="Sato K"/>
            <person name="Hyodo S Kuraku.S."/>
        </authorList>
    </citation>
    <scope>NUCLEOTIDE SEQUENCE [LARGE SCALE GENOMIC DNA]</scope>
</reference>
<feature type="region of interest" description="Disordered" evidence="1">
    <location>
        <begin position="1"/>
        <end position="44"/>
    </location>
</feature>
<evidence type="ECO:0000256" key="1">
    <source>
        <dbReference type="SAM" id="MobiDB-lite"/>
    </source>
</evidence>
<feature type="non-terminal residue" evidence="2">
    <location>
        <position position="61"/>
    </location>
</feature>
<dbReference type="Proteomes" id="UP000287033">
    <property type="component" value="Unassembled WGS sequence"/>
</dbReference>
<name>A0A401TTS9_CHIPU</name>
<accession>A0A401TTS9</accession>
<sequence>MVLTSGRPCRLQRRGDVLGANSRDRRPSPVHGGRRNSEVPAAYSSRRVSLIPALPDARSRG</sequence>
<dbReference type="AlphaFoldDB" id="A0A401TTS9"/>
<gene>
    <name evidence="2" type="ORF">chiPu_0030199</name>
</gene>
<proteinExistence type="predicted"/>